<evidence type="ECO:0000313" key="2">
    <source>
        <dbReference type="EMBL" id="KAK4063534.1"/>
    </source>
</evidence>
<dbReference type="Proteomes" id="UP001287286">
    <property type="component" value="Unassembled WGS sequence"/>
</dbReference>
<feature type="region of interest" description="Disordered" evidence="1">
    <location>
        <begin position="383"/>
        <end position="413"/>
    </location>
</feature>
<evidence type="ECO:0000256" key="1">
    <source>
        <dbReference type="SAM" id="MobiDB-lite"/>
    </source>
</evidence>
<organism evidence="2 3">
    <name type="scientific">Purpureocillium lilacinum</name>
    <name type="common">Paecilomyces lilacinus</name>
    <dbReference type="NCBI Taxonomy" id="33203"/>
    <lineage>
        <taxon>Eukaryota</taxon>
        <taxon>Fungi</taxon>
        <taxon>Dikarya</taxon>
        <taxon>Ascomycota</taxon>
        <taxon>Pezizomycotina</taxon>
        <taxon>Sordariomycetes</taxon>
        <taxon>Hypocreomycetidae</taxon>
        <taxon>Hypocreales</taxon>
        <taxon>Ophiocordycipitaceae</taxon>
        <taxon>Purpureocillium</taxon>
    </lineage>
</organism>
<gene>
    <name evidence="2" type="ORF">Purlil1_14147</name>
</gene>
<evidence type="ECO:0000313" key="3">
    <source>
        <dbReference type="Proteomes" id="UP001287286"/>
    </source>
</evidence>
<feature type="compositionally biased region" description="Polar residues" evidence="1">
    <location>
        <begin position="396"/>
        <end position="407"/>
    </location>
</feature>
<proteinExistence type="predicted"/>
<name>A0ABR0BC39_PURLI</name>
<reference evidence="2 3" key="1">
    <citation type="journal article" date="2024" name="Microbiol. Resour. Announc.">
        <title>Genome annotations for the ascomycete fungi Trichoderma harzianum, Trichoderma aggressivum, and Purpureocillium lilacinum.</title>
        <authorList>
            <person name="Beijen E.P.W."/>
            <person name="Ohm R.A."/>
        </authorList>
    </citation>
    <scope>NUCLEOTIDE SEQUENCE [LARGE SCALE GENOMIC DNA]</scope>
    <source>
        <strain evidence="2 3">CBS 150709</strain>
    </source>
</reference>
<sequence>MPPSTRSRNSAKTTEDQRPAEQTQAQPPTSVQPSPQPPVPEQAPQHESNPDDADMGGVGGHAEGDGTEEDPLALLRDMLHWSKDKESDYYDETRAEALTAEIEKCEQDPAYIEKITDEMLRKLEIIDDKGDILIPAAPSAEEKPPSTPTPSGGDFDFSNLPTPPPDRPTTQSQGEVQEKILIPSPDGSQRFSQFGACKTVAYNYNRGTEEYINRYGGENPWFRVESIPDKTFNANDAGMENFGNRKSRPSYELADNGKLKYTRRHIRGVLAIAFVGTVGNATDIRKDVELISPEHIKDRWPIVRVRILWDLDNDGKNMVKVWEPMTALRDRWGKKKANEAVYLGAREAMDAFLGSGGFHGAGRYRSPSAGLLVRDTVEEQRALSLEPQTPSPAPRGSSSPVYHSSAGSRGPVQLSQEEIDQIKQDIAEYLNSKRFDLIPNTQQTLALKLYRQYKADYLATAAAAA</sequence>
<feature type="compositionally biased region" description="Low complexity" evidence="1">
    <location>
        <begin position="22"/>
        <end position="33"/>
    </location>
</feature>
<keyword evidence="3" id="KW-1185">Reference proteome</keyword>
<feature type="compositionally biased region" description="Polar residues" evidence="1">
    <location>
        <begin position="1"/>
        <end position="12"/>
    </location>
</feature>
<feature type="region of interest" description="Disordered" evidence="1">
    <location>
        <begin position="136"/>
        <end position="174"/>
    </location>
</feature>
<dbReference type="EMBL" id="JAWRVI010000502">
    <property type="protein sequence ID" value="KAK4063534.1"/>
    <property type="molecule type" value="Genomic_DNA"/>
</dbReference>
<accession>A0ABR0BC39</accession>
<protein>
    <submittedName>
        <fullName evidence="2">Uncharacterized protein</fullName>
    </submittedName>
</protein>
<comment type="caution">
    <text evidence="2">The sequence shown here is derived from an EMBL/GenBank/DDBJ whole genome shotgun (WGS) entry which is preliminary data.</text>
</comment>
<feature type="region of interest" description="Disordered" evidence="1">
    <location>
        <begin position="1"/>
        <end position="74"/>
    </location>
</feature>